<feature type="chain" id="PRO_5045155892" evidence="1">
    <location>
        <begin position="26"/>
        <end position="104"/>
    </location>
</feature>
<feature type="signal peptide" evidence="1">
    <location>
        <begin position="1"/>
        <end position="25"/>
    </location>
</feature>
<proteinExistence type="predicted"/>
<organism evidence="2 3">
    <name type="scientific">Orchesella dallaii</name>
    <dbReference type="NCBI Taxonomy" id="48710"/>
    <lineage>
        <taxon>Eukaryota</taxon>
        <taxon>Metazoa</taxon>
        <taxon>Ecdysozoa</taxon>
        <taxon>Arthropoda</taxon>
        <taxon>Hexapoda</taxon>
        <taxon>Collembola</taxon>
        <taxon>Entomobryomorpha</taxon>
        <taxon>Entomobryoidea</taxon>
        <taxon>Orchesellidae</taxon>
        <taxon>Orchesellinae</taxon>
        <taxon>Orchesella</taxon>
    </lineage>
</organism>
<keyword evidence="3" id="KW-1185">Reference proteome</keyword>
<reference evidence="2 3" key="1">
    <citation type="submission" date="2024-08" db="EMBL/GenBank/DDBJ databases">
        <authorList>
            <person name="Cucini C."/>
            <person name="Frati F."/>
        </authorList>
    </citation>
    <scope>NUCLEOTIDE SEQUENCE [LARGE SCALE GENOMIC DNA]</scope>
</reference>
<keyword evidence="1" id="KW-0732">Signal</keyword>
<evidence type="ECO:0000313" key="3">
    <source>
        <dbReference type="Proteomes" id="UP001642540"/>
    </source>
</evidence>
<comment type="caution">
    <text evidence="2">The sequence shown here is derived from an EMBL/GenBank/DDBJ whole genome shotgun (WGS) entry which is preliminary data.</text>
</comment>
<evidence type="ECO:0000256" key="1">
    <source>
        <dbReference type="SAM" id="SignalP"/>
    </source>
</evidence>
<dbReference type="EMBL" id="CAXLJM020000062">
    <property type="protein sequence ID" value="CAL8120523.1"/>
    <property type="molecule type" value="Genomic_DNA"/>
</dbReference>
<gene>
    <name evidence="2" type="ORF">ODALV1_LOCUS19006</name>
</gene>
<evidence type="ECO:0000313" key="2">
    <source>
        <dbReference type="EMBL" id="CAL8120523.1"/>
    </source>
</evidence>
<dbReference type="Proteomes" id="UP001642540">
    <property type="component" value="Unassembled WGS sequence"/>
</dbReference>
<accession>A0ABP1R5Q0</accession>
<name>A0ABP1R5Q0_9HEXA</name>
<sequence>MAKFGCYVIFGLLCLYLHCMEPACGAPFLLGNQMSALSVIPRTEEQATALLEFLKNNPQYGNIESVQVNTEEIILVPSEDVSRVSNGLQNIGLRLSSADAYQIS</sequence>
<protein>
    <submittedName>
        <fullName evidence="2">Uncharacterized protein</fullName>
    </submittedName>
</protein>